<name>A0ABX7DYD5_9BACI</name>
<evidence type="ECO:0000313" key="1">
    <source>
        <dbReference type="EMBL" id="QQZ08508.1"/>
    </source>
</evidence>
<sequence length="84" mass="10017">MPELKSFVVKPTERGYKATREEYENPVHHTNFEDDMDNFIPSGKYVLPGDKPPRIRIRDMHKYCKAVGKQPIELTKEEMDQFRY</sequence>
<dbReference type="EMBL" id="CP065425">
    <property type="protein sequence ID" value="QQZ08508.1"/>
    <property type="molecule type" value="Genomic_DNA"/>
</dbReference>
<dbReference type="RefSeq" id="WP_202777324.1">
    <property type="nucleotide sequence ID" value="NZ_CP065425.1"/>
</dbReference>
<evidence type="ECO:0000313" key="2">
    <source>
        <dbReference type="Proteomes" id="UP000595691"/>
    </source>
</evidence>
<organism evidence="1 2">
    <name type="scientific">Heyndrickxia vini</name>
    <dbReference type="NCBI Taxonomy" id="1476025"/>
    <lineage>
        <taxon>Bacteria</taxon>
        <taxon>Bacillati</taxon>
        <taxon>Bacillota</taxon>
        <taxon>Bacilli</taxon>
        <taxon>Bacillales</taxon>
        <taxon>Bacillaceae</taxon>
        <taxon>Heyndrickxia</taxon>
    </lineage>
</organism>
<reference evidence="1 2" key="1">
    <citation type="submission" date="2020-11" db="EMBL/GenBank/DDBJ databases">
        <title>Taxonomic evaluation of the Bacillus sporothermodurans group of bacteria based on whole genome sequences.</title>
        <authorList>
            <person name="Fiedler G."/>
            <person name="Herbstmann A.-D."/>
            <person name="Doll E."/>
            <person name="Wenning M."/>
            <person name="Brinks E."/>
            <person name="Kabisch J."/>
            <person name="Breitenwieser F."/>
            <person name="Lappann M."/>
            <person name="Boehnlein C."/>
            <person name="Franz C."/>
        </authorList>
    </citation>
    <scope>NUCLEOTIDE SEQUENCE [LARGE SCALE GENOMIC DNA]</scope>
    <source>
        <strain evidence="1 2">JCM 19841</strain>
    </source>
</reference>
<protein>
    <submittedName>
        <fullName evidence="1">Uncharacterized protein</fullName>
    </submittedName>
</protein>
<accession>A0ABX7DYD5</accession>
<dbReference type="Proteomes" id="UP000595691">
    <property type="component" value="Chromosome"/>
</dbReference>
<gene>
    <name evidence="1" type="ORF">I5776_15775</name>
</gene>
<keyword evidence="2" id="KW-1185">Reference proteome</keyword>
<proteinExistence type="predicted"/>